<feature type="domain" description="Glycoside hydrolase family 65 C-terminal" evidence="4">
    <location>
        <begin position="1160"/>
        <end position="1220"/>
    </location>
</feature>
<evidence type="ECO:0000313" key="6">
    <source>
        <dbReference type="EMBL" id="MFD1813806.1"/>
    </source>
</evidence>
<feature type="domain" description="Glycoside hydrolase family 65 central catalytic" evidence="3">
    <location>
        <begin position="755"/>
        <end position="1150"/>
    </location>
</feature>
<evidence type="ECO:0000313" key="7">
    <source>
        <dbReference type="Proteomes" id="UP001597286"/>
    </source>
</evidence>
<comment type="caution">
    <text evidence="6">The sequence shown here is derived from an EMBL/GenBank/DDBJ whole genome shotgun (WGS) entry which is preliminary data.</text>
</comment>
<evidence type="ECO:0000259" key="4">
    <source>
        <dbReference type="Pfam" id="PF03633"/>
    </source>
</evidence>
<dbReference type="InterPro" id="IPR005195">
    <property type="entry name" value="Glyco_hydro_65_M"/>
</dbReference>
<dbReference type="InterPro" id="IPR012341">
    <property type="entry name" value="6hp_glycosidase-like_sf"/>
</dbReference>
<dbReference type="Proteomes" id="UP001597286">
    <property type="component" value="Unassembled WGS sequence"/>
</dbReference>
<dbReference type="PANTHER" id="PTHR11051:SF8">
    <property type="entry name" value="PROTEIN-GLUCOSYLGALACTOSYLHYDROXYLYSINE GLUCOSIDASE"/>
    <property type="match status" value="1"/>
</dbReference>
<keyword evidence="6" id="KW-0378">Hydrolase</keyword>
<dbReference type="Pfam" id="PF03632">
    <property type="entry name" value="Glyco_hydro_65m"/>
    <property type="match status" value="1"/>
</dbReference>
<dbReference type="PANTHER" id="PTHR11051">
    <property type="entry name" value="GLYCOSYL HYDROLASE-RELATED"/>
    <property type="match status" value="1"/>
</dbReference>
<accession>A0ABW4P704</accession>
<dbReference type="InterPro" id="IPR006379">
    <property type="entry name" value="HAD-SF_hydro_IIB"/>
</dbReference>
<dbReference type="InterPro" id="IPR011013">
    <property type="entry name" value="Gal_mutarotase_sf_dom"/>
</dbReference>
<keyword evidence="1" id="KW-0326">Glycosidase</keyword>
<dbReference type="EC" id="3.1.3.12" evidence="6"/>
<dbReference type="Gene3D" id="3.40.50.1000">
    <property type="entry name" value="HAD superfamily/HAD-like"/>
    <property type="match status" value="1"/>
</dbReference>
<dbReference type="RefSeq" id="WP_378486293.1">
    <property type="nucleotide sequence ID" value="NZ_JBHUFB010000012.1"/>
</dbReference>
<feature type="domain" description="Glycoside hydrolase family 65 N-terminal" evidence="5">
    <location>
        <begin position="447"/>
        <end position="701"/>
    </location>
</feature>
<dbReference type="NCBIfam" id="TIGR01484">
    <property type="entry name" value="HAD-SF-IIB"/>
    <property type="match status" value="1"/>
</dbReference>
<dbReference type="SUPFAM" id="SSF74650">
    <property type="entry name" value="Galactose mutarotase-like"/>
    <property type="match status" value="1"/>
</dbReference>
<dbReference type="Gene3D" id="2.70.98.40">
    <property type="entry name" value="Glycoside hydrolase, family 65, N-terminal domain"/>
    <property type="match status" value="1"/>
</dbReference>
<evidence type="ECO:0000259" key="3">
    <source>
        <dbReference type="Pfam" id="PF03632"/>
    </source>
</evidence>
<dbReference type="InterPro" id="IPR005196">
    <property type="entry name" value="Glyco_hydro_65_N"/>
</dbReference>
<feature type="region of interest" description="Disordered" evidence="2">
    <location>
        <begin position="835"/>
        <end position="855"/>
    </location>
</feature>
<dbReference type="SUPFAM" id="SSF48208">
    <property type="entry name" value="Six-hairpin glycosidases"/>
    <property type="match status" value="1"/>
</dbReference>
<dbReference type="InterPro" id="IPR005194">
    <property type="entry name" value="Glyco_hydro_65_C"/>
</dbReference>
<proteinExistence type="predicted"/>
<dbReference type="CDD" id="cd01627">
    <property type="entry name" value="HAD_TPP"/>
    <property type="match status" value="1"/>
</dbReference>
<dbReference type="InterPro" id="IPR037018">
    <property type="entry name" value="GH65_N"/>
</dbReference>
<reference evidence="7" key="1">
    <citation type="journal article" date="2019" name="Int. J. Syst. Evol. Microbiol.">
        <title>The Global Catalogue of Microorganisms (GCM) 10K type strain sequencing project: providing services to taxonomists for standard genome sequencing and annotation.</title>
        <authorList>
            <consortium name="The Broad Institute Genomics Platform"/>
            <consortium name="The Broad Institute Genome Sequencing Center for Infectious Disease"/>
            <person name="Wu L."/>
            <person name="Ma J."/>
        </authorList>
    </citation>
    <scope>NUCLEOTIDE SEQUENCE [LARGE SCALE GENOMIC DNA]</scope>
    <source>
        <strain evidence="7">DT72</strain>
    </source>
</reference>
<evidence type="ECO:0000256" key="2">
    <source>
        <dbReference type="SAM" id="MobiDB-lite"/>
    </source>
</evidence>
<dbReference type="SUPFAM" id="SSF56784">
    <property type="entry name" value="HAD-like"/>
    <property type="match status" value="1"/>
</dbReference>
<gene>
    <name evidence="6" type="primary">otsB</name>
    <name evidence="6" type="ORF">ACFSJG_16425</name>
</gene>
<evidence type="ECO:0000256" key="1">
    <source>
        <dbReference type="ARBA" id="ARBA00023295"/>
    </source>
</evidence>
<dbReference type="NCBIfam" id="TIGR00685">
    <property type="entry name" value="T6PP"/>
    <property type="match status" value="1"/>
</dbReference>
<dbReference type="EMBL" id="JBHUFB010000012">
    <property type="protein sequence ID" value="MFD1813806.1"/>
    <property type="molecule type" value="Genomic_DNA"/>
</dbReference>
<dbReference type="Gene3D" id="2.60.420.10">
    <property type="entry name" value="Maltose phosphorylase, domain 3"/>
    <property type="match status" value="1"/>
</dbReference>
<dbReference type="Pfam" id="PF03636">
    <property type="entry name" value="Glyco_hydro_65N"/>
    <property type="match status" value="1"/>
</dbReference>
<dbReference type="Gene3D" id="3.30.70.1020">
    <property type="entry name" value="Trehalose-6-phosphate phosphatase related protein, domain 2"/>
    <property type="match status" value="1"/>
</dbReference>
<dbReference type="Gene3D" id="1.50.10.10">
    <property type="match status" value="1"/>
</dbReference>
<dbReference type="InterPro" id="IPR008928">
    <property type="entry name" value="6-hairpin_glycosidase_sf"/>
</dbReference>
<organism evidence="6 7">
    <name type="scientific">Rhodococcus gannanensis</name>
    <dbReference type="NCBI Taxonomy" id="1960308"/>
    <lineage>
        <taxon>Bacteria</taxon>
        <taxon>Bacillati</taxon>
        <taxon>Actinomycetota</taxon>
        <taxon>Actinomycetes</taxon>
        <taxon>Mycobacteriales</taxon>
        <taxon>Nocardiaceae</taxon>
        <taxon>Rhodococcus</taxon>
    </lineage>
</organism>
<sequence length="1232" mass="136466">MPDAHTRGSVRPVIDLRRHRAVALDLDSVDGARSVESTIVMVDRVQRCGLPCAVSASNAAAGGPPAEVARRTPVRVVEAAPEDTVAGLGASVADAVLIASAPDVIAQAHRNGFALVIGVDPDLCRVDELLHRGADVVVADVSDVELRAGDRRLSDIPPALTARNELAAPLCVRRPVVFLDFDGTLADIVGDPAAAVLVDGAADALTRLAAHCPVAVISGRDLTDIRTRVGVPGIWYGGSHGLDLLGPTGERYENPVALAARPALERVTRMLEERLRHVQGVLVEPKRFTVAVHYRNVPADRVDEVASTVHEVGTGEDALRITFGRKVIELRPDVRWDKGRALRWILDRINASSDGTADPLCPPVDVDALLPIHAGDDLTDEDAFDSLPAKGFGIVVRSAEAANRRSAALFAVDGPDQVRELLHRLADNVERDSPTASRDGGWILHFDGYDPETEKLREALCTVGNGYFATRGCAPEAAAGPRHYPGTYVAGLFNRLRDERQGVLISNESMVNVPNWLPITFRIDGGPWFDVDEVELLEHHQNLNLRRAVLTRRLRFRDAEGRTTAVLQRRFVAMHRPHVCALQTTVVAEDWSGTIEFRSAVDGSVRNTLVDRYRDLASDHLSRIRATELPPDSVLLTVETNQSRIPIAVAARTVVLRDGAPCTSRRRWFDTDGVAGHDISLELEAGRSVTVDKTATLFTGRDHAVSDPDDEAQRLLSGVEGFEDLLAGHALAWEHLWDRIGIDIAGRPEASRLLRFHLVHLVQTVSRNTADLDVGIPARGLHGEAYRGHIFWDELFVFPVLTLRAPELTRSLLRYRYRRLPEARRAARAAGHRGAMFPWQSGSDGREESQQLHLNPSSGRWLPDASWRQHHIGVAVAYNVWQYYQMTDDLEFLANYGAEMLLQIARFFAGLASFDRSRSRFVIRAVMGPDEFHSGYPEAPYDGVDNNAYTNVMAVWVILRALDSLDAVADPRRTELLDSLHLNAPELARWEEISRSMFVPFHDGVISQFEGYGDLIELDWDGYRQRYGDIRRLDRILEAEGDDVNRYRASKQADVLMLYYLLSADELRDLFGRLGYRFEPDDITRTVEYYVARTSHGSTLSAVVLSWVLARLNRDQALEYFESVLASDITDIQGGTTAEGIHLAAMAGSVDLLQRCFTGLETRGDMLVFAPYWPENLGDLEFPIKYRGHQLWLTVSGRKVTVQSGAGHQRPITIMCHGQVRELRPGETVTLD</sequence>
<dbReference type="Pfam" id="PF02358">
    <property type="entry name" value="Trehalose_PPase"/>
    <property type="match status" value="1"/>
</dbReference>
<dbReference type="GO" id="GO:0004805">
    <property type="term" value="F:trehalose-phosphatase activity"/>
    <property type="evidence" value="ECO:0007669"/>
    <property type="project" value="UniProtKB-EC"/>
</dbReference>
<protein>
    <submittedName>
        <fullName evidence="6">Trehalose-phosphatase</fullName>
        <ecNumber evidence="6">3.1.3.12</ecNumber>
    </submittedName>
</protein>
<dbReference type="InterPro" id="IPR036412">
    <property type="entry name" value="HAD-like_sf"/>
</dbReference>
<keyword evidence="7" id="KW-1185">Reference proteome</keyword>
<evidence type="ECO:0000259" key="5">
    <source>
        <dbReference type="Pfam" id="PF03636"/>
    </source>
</evidence>
<name>A0ABW4P704_9NOCA</name>
<dbReference type="InterPro" id="IPR003337">
    <property type="entry name" value="Trehalose_PPase"/>
</dbReference>
<dbReference type="InterPro" id="IPR023214">
    <property type="entry name" value="HAD_sf"/>
</dbReference>
<dbReference type="Pfam" id="PF03633">
    <property type="entry name" value="Glyco_hydro_65C"/>
    <property type="match status" value="1"/>
</dbReference>